<feature type="domain" description="Response regulatory" evidence="5">
    <location>
        <begin position="5"/>
        <end position="121"/>
    </location>
</feature>
<dbReference type="Gene3D" id="3.40.50.2300">
    <property type="match status" value="1"/>
</dbReference>
<comment type="caution">
    <text evidence="6">The sequence shown here is derived from an EMBL/GenBank/DDBJ whole genome shotgun (WGS) entry which is preliminary data.</text>
</comment>
<dbReference type="PROSITE" id="PS00622">
    <property type="entry name" value="HTH_LUXR_1"/>
    <property type="match status" value="1"/>
</dbReference>
<organism evidence="6 7">
    <name type="scientific">Silvimonas iriomotensis</name>
    <dbReference type="NCBI Taxonomy" id="449662"/>
    <lineage>
        <taxon>Bacteria</taxon>
        <taxon>Pseudomonadati</taxon>
        <taxon>Pseudomonadota</taxon>
        <taxon>Betaproteobacteria</taxon>
        <taxon>Neisseriales</taxon>
        <taxon>Chitinibacteraceae</taxon>
        <taxon>Silvimonas</taxon>
    </lineage>
</organism>
<keyword evidence="7" id="KW-1185">Reference proteome</keyword>
<dbReference type="InterPro" id="IPR051015">
    <property type="entry name" value="EvgA-like"/>
</dbReference>
<dbReference type="PANTHER" id="PTHR45566">
    <property type="entry name" value="HTH-TYPE TRANSCRIPTIONAL REGULATOR YHJB-RELATED"/>
    <property type="match status" value="1"/>
</dbReference>
<evidence type="ECO:0000313" key="6">
    <source>
        <dbReference type="EMBL" id="GGP20143.1"/>
    </source>
</evidence>
<reference evidence="7" key="1">
    <citation type="journal article" date="2019" name="Int. J. Syst. Evol. Microbiol.">
        <title>The Global Catalogue of Microorganisms (GCM) 10K type strain sequencing project: providing services to taxonomists for standard genome sequencing and annotation.</title>
        <authorList>
            <consortium name="The Broad Institute Genomics Platform"/>
            <consortium name="The Broad Institute Genome Sequencing Center for Infectious Disease"/>
            <person name="Wu L."/>
            <person name="Ma J."/>
        </authorList>
    </citation>
    <scope>NUCLEOTIDE SEQUENCE [LARGE SCALE GENOMIC DNA]</scope>
    <source>
        <strain evidence="7">CGMCC 1.8859</strain>
    </source>
</reference>
<sequence length="207" mass="22864">MNPITIMTVDDHPLLRAGITGALEFEADMTVVAEAGNGLQAVELFREHRPDVTLMDVRMPEMNGISAMTQIRKEYPDARIVVLTTYEGDVQALRAIKAGAAGYLLKSMLRKELIDTIRMVHAGQKRIPPEIANDLAHHMADEALSTREVEVLRRAASGMSNKRIGSDLFISEETVKSHMTNILSKLSATDRTHAVTIALKRGILDLH</sequence>
<dbReference type="SMART" id="SM00421">
    <property type="entry name" value="HTH_LUXR"/>
    <property type="match status" value="1"/>
</dbReference>
<evidence type="ECO:0000259" key="5">
    <source>
        <dbReference type="PROSITE" id="PS50110"/>
    </source>
</evidence>
<gene>
    <name evidence="6" type="ORF">GCM10010970_13760</name>
</gene>
<dbReference type="CDD" id="cd17535">
    <property type="entry name" value="REC_NarL-like"/>
    <property type="match status" value="1"/>
</dbReference>
<evidence type="ECO:0000259" key="4">
    <source>
        <dbReference type="PROSITE" id="PS50043"/>
    </source>
</evidence>
<dbReference type="Pfam" id="PF00196">
    <property type="entry name" value="GerE"/>
    <property type="match status" value="1"/>
</dbReference>
<dbReference type="Pfam" id="PF00072">
    <property type="entry name" value="Response_reg"/>
    <property type="match status" value="1"/>
</dbReference>
<dbReference type="RefSeq" id="WP_188703554.1">
    <property type="nucleotide sequence ID" value="NZ_BMLX01000002.1"/>
</dbReference>
<dbReference type="SUPFAM" id="SSF52172">
    <property type="entry name" value="CheY-like"/>
    <property type="match status" value="1"/>
</dbReference>
<feature type="domain" description="HTH luxR-type" evidence="4">
    <location>
        <begin position="137"/>
        <end position="202"/>
    </location>
</feature>
<keyword evidence="1 3" id="KW-0597">Phosphoprotein</keyword>
<evidence type="ECO:0000313" key="7">
    <source>
        <dbReference type="Proteomes" id="UP000637267"/>
    </source>
</evidence>
<dbReference type="PROSITE" id="PS50043">
    <property type="entry name" value="HTH_LUXR_2"/>
    <property type="match status" value="1"/>
</dbReference>
<dbReference type="InterPro" id="IPR058245">
    <property type="entry name" value="NreC/VraR/RcsB-like_REC"/>
</dbReference>
<dbReference type="PANTHER" id="PTHR45566:SF2">
    <property type="entry name" value="NARL SUBFAMILY"/>
    <property type="match status" value="1"/>
</dbReference>
<dbReference type="EMBL" id="BMLX01000002">
    <property type="protein sequence ID" value="GGP20143.1"/>
    <property type="molecule type" value="Genomic_DNA"/>
</dbReference>
<accession>A0ABQ2P806</accession>
<dbReference type="InterPro" id="IPR016032">
    <property type="entry name" value="Sig_transdc_resp-reg_C-effctor"/>
</dbReference>
<dbReference type="SMART" id="SM00448">
    <property type="entry name" value="REC"/>
    <property type="match status" value="1"/>
</dbReference>
<protein>
    <submittedName>
        <fullName evidence="6">DNA-binding response regulator</fullName>
    </submittedName>
</protein>
<dbReference type="PROSITE" id="PS50110">
    <property type="entry name" value="RESPONSE_REGULATORY"/>
    <property type="match status" value="1"/>
</dbReference>
<dbReference type="SUPFAM" id="SSF46894">
    <property type="entry name" value="C-terminal effector domain of the bipartite response regulators"/>
    <property type="match status" value="1"/>
</dbReference>
<dbReference type="InterPro" id="IPR011006">
    <property type="entry name" value="CheY-like_superfamily"/>
</dbReference>
<dbReference type="CDD" id="cd06170">
    <property type="entry name" value="LuxR_C_like"/>
    <property type="match status" value="1"/>
</dbReference>
<feature type="modified residue" description="4-aspartylphosphate" evidence="3">
    <location>
        <position position="56"/>
    </location>
</feature>
<dbReference type="GO" id="GO:0003677">
    <property type="term" value="F:DNA binding"/>
    <property type="evidence" value="ECO:0007669"/>
    <property type="project" value="UniProtKB-KW"/>
</dbReference>
<dbReference type="InterPro" id="IPR000792">
    <property type="entry name" value="Tscrpt_reg_LuxR_C"/>
</dbReference>
<evidence type="ECO:0000256" key="3">
    <source>
        <dbReference type="PROSITE-ProRule" id="PRU00169"/>
    </source>
</evidence>
<dbReference type="InterPro" id="IPR001789">
    <property type="entry name" value="Sig_transdc_resp-reg_receiver"/>
</dbReference>
<proteinExistence type="predicted"/>
<name>A0ABQ2P806_9NEIS</name>
<dbReference type="Proteomes" id="UP000637267">
    <property type="component" value="Unassembled WGS sequence"/>
</dbReference>
<evidence type="ECO:0000256" key="1">
    <source>
        <dbReference type="ARBA" id="ARBA00022553"/>
    </source>
</evidence>
<keyword evidence="2 6" id="KW-0238">DNA-binding</keyword>
<dbReference type="PRINTS" id="PR00038">
    <property type="entry name" value="HTHLUXR"/>
</dbReference>
<evidence type="ECO:0000256" key="2">
    <source>
        <dbReference type="ARBA" id="ARBA00023125"/>
    </source>
</evidence>